<dbReference type="Proteomes" id="UP000747542">
    <property type="component" value="Unassembled WGS sequence"/>
</dbReference>
<accession>A0A8J5K629</accession>
<dbReference type="EMBL" id="JAHLQT010020459">
    <property type="protein sequence ID" value="KAG7168224.1"/>
    <property type="molecule type" value="Genomic_DNA"/>
</dbReference>
<sequence>MPTGFSPVAELLMEASRRRLDRMQAGNDGLHQVNADLLEQIQDLRQHIQMRQEVLQQRRSRRLGLRGGVYRIVDPPAGDS</sequence>
<protein>
    <submittedName>
        <fullName evidence="1">Uncharacterized protein</fullName>
    </submittedName>
</protein>
<proteinExistence type="predicted"/>
<comment type="caution">
    <text evidence="1">The sequence shown here is derived from an EMBL/GenBank/DDBJ whole genome shotgun (WGS) entry which is preliminary data.</text>
</comment>
<keyword evidence="2" id="KW-1185">Reference proteome</keyword>
<gene>
    <name evidence="1" type="ORF">Hamer_G016868</name>
</gene>
<name>A0A8J5K629_HOMAM</name>
<reference evidence="1" key="1">
    <citation type="journal article" date="2021" name="Sci. Adv.">
        <title>The American lobster genome reveals insights on longevity, neural, and immune adaptations.</title>
        <authorList>
            <person name="Polinski J.M."/>
            <person name="Zimin A.V."/>
            <person name="Clark K.F."/>
            <person name="Kohn A.B."/>
            <person name="Sadowski N."/>
            <person name="Timp W."/>
            <person name="Ptitsyn A."/>
            <person name="Khanna P."/>
            <person name="Romanova D.Y."/>
            <person name="Williams P."/>
            <person name="Greenwood S.J."/>
            <person name="Moroz L.L."/>
            <person name="Walt D.R."/>
            <person name="Bodnar A.G."/>
        </authorList>
    </citation>
    <scope>NUCLEOTIDE SEQUENCE</scope>
    <source>
        <strain evidence="1">GMGI-L3</strain>
    </source>
</reference>
<dbReference type="AlphaFoldDB" id="A0A8J5K629"/>
<evidence type="ECO:0000313" key="1">
    <source>
        <dbReference type="EMBL" id="KAG7168224.1"/>
    </source>
</evidence>
<evidence type="ECO:0000313" key="2">
    <source>
        <dbReference type="Proteomes" id="UP000747542"/>
    </source>
</evidence>
<organism evidence="1 2">
    <name type="scientific">Homarus americanus</name>
    <name type="common">American lobster</name>
    <dbReference type="NCBI Taxonomy" id="6706"/>
    <lineage>
        <taxon>Eukaryota</taxon>
        <taxon>Metazoa</taxon>
        <taxon>Ecdysozoa</taxon>
        <taxon>Arthropoda</taxon>
        <taxon>Crustacea</taxon>
        <taxon>Multicrustacea</taxon>
        <taxon>Malacostraca</taxon>
        <taxon>Eumalacostraca</taxon>
        <taxon>Eucarida</taxon>
        <taxon>Decapoda</taxon>
        <taxon>Pleocyemata</taxon>
        <taxon>Astacidea</taxon>
        <taxon>Nephropoidea</taxon>
        <taxon>Nephropidae</taxon>
        <taxon>Homarus</taxon>
    </lineage>
</organism>